<dbReference type="AlphaFoldDB" id="A0A0K9NV24"/>
<feature type="active site" evidence="2">
    <location>
        <position position="70"/>
    </location>
</feature>
<proteinExistence type="inferred from homology"/>
<dbReference type="Gene3D" id="2.40.70.10">
    <property type="entry name" value="Acid Proteases"/>
    <property type="match status" value="2"/>
</dbReference>
<dbReference type="Pfam" id="PF14541">
    <property type="entry name" value="TAXi_C"/>
    <property type="match status" value="1"/>
</dbReference>
<evidence type="ECO:0000313" key="4">
    <source>
        <dbReference type="EMBL" id="KMZ59927.1"/>
    </source>
</evidence>
<dbReference type="InterPro" id="IPR033121">
    <property type="entry name" value="PEPTIDASE_A1"/>
</dbReference>
<dbReference type="GO" id="GO:0006508">
    <property type="term" value="P:proteolysis"/>
    <property type="evidence" value="ECO:0007669"/>
    <property type="project" value="InterPro"/>
</dbReference>
<sequence length="418" mass="47402">MILELKNKFENLSPEEMMIARWKHEQRKDDRRLLSAIDVNMGAELYPGLAIFFAKMVLGNPAKTFYPLIDPTISLTWLYCNGCQLCPTKSSLKFKLNHYEVSNSIKGKNVACDDKMCSMIDKNSMEQECSDNICKYSMEYVFGGAMTAGNVVSDTLLINTVTGNNQTSPVFTDFVFGCGFDQYNGLENSDWAFDGSLGVGMSNLSMLSQLIASKHVKKNTWSHCFKRESKGGTMAFGEVEMQKEMKMTPLVPDSEMYKVTVVNFSIGGKPIAVDDEQETLIDISSAYNYFPDTIYTAILTEIQNAFQNLKFTQPDPFSCFLYNNGRIDDDFPVITYTFKGGVELKLSPNQYIFERSADEWCLAIINSNKKTLKNYFIITESALMGRLVVYNVGKKKIGWTDYDCECHEQSRLISHMKY</sequence>
<comment type="similarity">
    <text evidence="1">Belongs to the peptidase A1 family.</text>
</comment>
<feature type="active site" evidence="2">
    <location>
        <position position="282"/>
    </location>
</feature>
<gene>
    <name evidence="4" type="ORF">ZOSMA_63G00390</name>
</gene>
<dbReference type="PANTHER" id="PTHR13683:SF768">
    <property type="entry name" value="EUKARYOTIC ASPARTYL PROTEASE FAMILY PROTEIN"/>
    <property type="match status" value="1"/>
</dbReference>
<dbReference type="InterPro" id="IPR021109">
    <property type="entry name" value="Peptidase_aspartic_dom_sf"/>
</dbReference>
<comment type="caution">
    <text evidence="4">The sequence shown here is derived from an EMBL/GenBank/DDBJ whole genome shotgun (WGS) entry which is preliminary data.</text>
</comment>
<dbReference type="EMBL" id="LFYR01001699">
    <property type="protein sequence ID" value="KMZ59927.1"/>
    <property type="molecule type" value="Genomic_DNA"/>
</dbReference>
<dbReference type="STRING" id="29655.A0A0K9NV24"/>
<organism evidence="4 5">
    <name type="scientific">Zostera marina</name>
    <name type="common">Eelgrass</name>
    <dbReference type="NCBI Taxonomy" id="29655"/>
    <lineage>
        <taxon>Eukaryota</taxon>
        <taxon>Viridiplantae</taxon>
        <taxon>Streptophyta</taxon>
        <taxon>Embryophyta</taxon>
        <taxon>Tracheophyta</taxon>
        <taxon>Spermatophyta</taxon>
        <taxon>Magnoliopsida</taxon>
        <taxon>Liliopsida</taxon>
        <taxon>Zosteraceae</taxon>
        <taxon>Zostera</taxon>
    </lineage>
</organism>
<evidence type="ECO:0000313" key="5">
    <source>
        <dbReference type="Proteomes" id="UP000036987"/>
    </source>
</evidence>
<dbReference type="InterPro" id="IPR032799">
    <property type="entry name" value="TAXi_C"/>
</dbReference>
<evidence type="ECO:0000256" key="1">
    <source>
        <dbReference type="ARBA" id="ARBA00007447"/>
    </source>
</evidence>
<accession>A0A0K9NV24</accession>
<dbReference type="InterPro" id="IPR032861">
    <property type="entry name" value="TAXi_N"/>
</dbReference>
<keyword evidence="5" id="KW-1185">Reference proteome</keyword>
<feature type="domain" description="Peptidase A1" evidence="3">
    <location>
        <begin position="52"/>
        <end position="400"/>
    </location>
</feature>
<dbReference type="SUPFAM" id="SSF50630">
    <property type="entry name" value="Acid proteases"/>
    <property type="match status" value="1"/>
</dbReference>
<dbReference type="PROSITE" id="PS51767">
    <property type="entry name" value="PEPTIDASE_A1"/>
    <property type="match status" value="1"/>
</dbReference>
<protein>
    <recommendedName>
        <fullName evidence="3">Peptidase A1 domain-containing protein</fullName>
    </recommendedName>
</protein>
<dbReference type="Pfam" id="PF14543">
    <property type="entry name" value="TAXi_N"/>
    <property type="match status" value="1"/>
</dbReference>
<name>A0A0K9NV24_ZOSMR</name>
<dbReference type="PANTHER" id="PTHR13683">
    <property type="entry name" value="ASPARTYL PROTEASES"/>
    <property type="match status" value="1"/>
</dbReference>
<reference evidence="5" key="1">
    <citation type="journal article" date="2016" name="Nature">
        <title>The genome of the seagrass Zostera marina reveals angiosperm adaptation to the sea.</title>
        <authorList>
            <person name="Olsen J.L."/>
            <person name="Rouze P."/>
            <person name="Verhelst B."/>
            <person name="Lin Y.-C."/>
            <person name="Bayer T."/>
            <person name="Collen J."/>
            <person name="Dattolo E."/>
            <person name="De Paoli E."/>
            <person name="Dittami S."/>
            <person name="Maumus F."/>
            <person name="Michel G."/>
            <person name="Kersting A."/>
            <person name="Lauritano C."/>
            <person name="Lohaus R."/>
            <person name="Toepel M."/>
            <person name="Tonon T."/>
            <person name="Vanneste K."/>
            <person name="Amirebrahimi M."/>
            <person name="Brakel J."/>
            <person name="Bostroem C."/>
            <person name="Chovatia M."/>
            <person name="Grimwood J."/>
            <person name="Jenkins J.W."/>
            <person name="Jueterbock A."/>
            <person name="Mraz A."/>
            <person name="Stam W.T."/>
            <person name="Tice H."/>
            <person name="Bornberg-Bauer E."/>
            <person name="Green P.J."/>
            <person name="Pearson G.A."/>
            <person name="Procaccini G."/>
            <person name="Duarte C.M."/>
            <person name="Schmutz J."/>
            <person name="Reusch T.B.H."/>
            <person name="Van de Peer Y."/>
        </authorList>
    </citation>
    <scope>NUCLEOTIDE SEQUENCE [LARGE SCALE GENOMIC DNA]</scope>
    <source>
        <strain evidence="5">cv. Finnish</strain>
    </source>
</reference>
<evidence type="ECO:0000259" key="3">
    <source>
        <dbReference type="PROSITE" id="PS51767"/>
    </source>
</evidence>
<dbReference type="InterPro" id="IPR001461">
    <property type="entry name" value="Aspartic_peptidase_A1"/>
</dbReference>
<dbReference type="OrthoDB" id="2747330at2759"/>
<dbReference type="Proteomes" id="UP000036987">
    <property type="component" value="Unassembled WGS sequence"/>
</dbReference>
<evidence type="ECO:0000256" key="2">
    <source>
        <dbReference type="PIRSR" id="PIRSR601461-1"/>
    </source>
</evidence>
<dbReference type="GO" id="GO:0004190">
    <property type="term" value="F:aspartic-type endopeptidase activity"/>
    <property type="evidence" value="ECO:0007669"/>
    <property type="project" value="InterPro"/>
</dbReference>